<protein>
    <submittedName>
        <fullName evidence="1">YfcL family protein</fullName>
    </submittedName>
</protein>
<sequence>MQTVTEFEQQVDIIERKLEGYVEHGTDEELFLSGYLHGHFSLVVSQALLAKEYAMSALDARMRASLHNAFDAKELEQADQALALSMWERLAQS</sequence>
<dbReference type="InterPro" id="IPR014987">
    <property type="entry name" value="UPF_YfcL"/>
</dbReference>
<name>A0ABT3A323_9ALTE</name>
<dbReference type="Proteomes" id="UP001652504">
    <property type="component" value="Unassembled WGS sequence"/>
</dbReference>
<evidence type="ECO:0000313" key="2">
    <source>
        <dbReference type="Proteomes" id="UP001652504"/>
    </source>
</evidence>
<dbReference type="EMBL" id="JAOWKX010000001">
    <property type="protein sequence ID" value="MCV2883086.1"/>
    <property type="molecule type" value="Genomic_DNA"/>
</dbReference>
<keyword evidence="2" id="KW-1185">Reference proteome</keyword>
<accession>A0ABT3A323</accession>
<dbReference type="RefSeq" id="WP_263710295.1">
    <property type="nucleotide sequence ID" value="NZ_JAOWKX010000001.1"/>
</dbReference>
<organism evidence="1 2">
    <name type="scientific">Fluctibacter corallii</name>
    <dbReference type="NCBI Taxonomy" id="2984329"/>
    <lineage>
        <taxon>Bacteria</taxon>
        <taxon>Pseudomonadati</taxon>
        <taxon>Pseudomonadota</taxon>
        <taxon>Gammaproteobacteria</taxon>
        <taxon>Alteromonadales</taxon>
        <taxon>Alteromonadaceae</taxon>
        <taxon>Fluctibacter</taxon>
    </lineage>
</organism>
<evidence type="ECO:0000313" key="1">
    <source>
        <dbReference type="EMBL" id="MCV2883086.1"/>
    </source>
</evidence>
<gene>
    <name evidence="1" type="ORF">OE749_00055</name>
</gene>
<proteinExistence type="predicted"/>
<comment type="caution">
    <text evidence="1">The sequence shown here is derived from an EMBL/GenBank/DDBJ whole genome shotgun (WGS) entry which is preliminary data.</text>
</comment>
<reference evidence="1 2" key="1">
    <citation type="submission" date="2022-10" db="EMBL/GenBank/DDBJ databases">
        <title>Aestuariibacter sp. AA17 isolated from Montipora capitata coral fragment.</title>
        <authorList>
            <person name="Emsley S.A."/>
            <person name="Pfannmuller K.M."/>
            <person name="Loughran R.M."/>
            <person name="Shlafstein M."/>
            <person name="Papke E."/>
            <person name="Saw J.H."/>
            <person name="Ushijima B."/>
            <person name="Videau P."/>
        </authorList>
    </citation>
    <scope>NUCLEOTIDE SEQUENCE [LARGE SCALE GENOMIC DNA]</scope>
    <source>
        <strain evidence="1 2">AA17</strain>
    </source>
</reference>
<dbReference type="Pfam" id="PF08891">
    <property type="entry name" value="YfcL"/>
    <property type="match status" value="1"/>
</dbReference>